<dbReference type="Pfam" id="PF13439">
    <property type="entry name" value="Glyco_transf_4"/>
    <property type="match status" value="1"/>
</dbReference>
<feature type="domain" description="Glycosyltransferase subfamily 4-like N-terminal" evidence="2">
    <location>
        <begin position="10"/>
        <end position="133"/>
    </location>
</feature>
<organism evidence="3 4">
    <name type="scientific">Dictyobacter formicarum</name>
    <dbReference type="NCBI Taxonomy" id="2778368"/>
    <lineage>
        <taxon>Bacteria</taxon>
        <taxon>Bacillati</taxon>
        <taxon>Chloroflexota</taxon>
        <taxon>Ktedonobacteria</taxon>
        <taxon>Ktedonobacterales</taxon>
        <taxon>Dictyobacteraceae</taxon>
        <taxon>Dictyobacter</taxon>
    </lineage>
</organism>
<sequence length="340" mass="38375">MRILYIHNINQVAKTFAHELSQRGHTTDVYEPDLRGAGSSLPIKLLLLPLRILNMRHALSNLHMAHFDLVHIHWASYGVFALLSKIPVVLHCHGSDVRKRLCHPFFRPLLTTILRQATAVLCITPDLLPIVRTVRPDAYFSPAPVDTVHFAPDDRQTEPESHAWTILLFARLDAEKGSFIAIEGITRFTQRHAGIRVLLLDWGPLRKKYKELYAQQFEFVPLVPPNQVPQLILSAHAIVGQFVLGSLGLSELQAMSCAKPVICSFLYNEAYPSPPPLCQASTAEAIDDHLERLFQHPEIGTELGKQAREWVISYHSNKVLSDTLETLYCSILQHADTKKD</sequence>
<name>A0ABQ3VAD0_9CHLR</name>
<dbReference type="Proteomes" id="UP000635565">
    <property type="component" value="Unassembled WGS sequence"/>
</dbReference>
<dbReference type="PANTHER" id="PTHR45947:SF3">
    <property type="entry name" value="SULFOQUINOVOSYL TRANSFERASE SQD2"/>
    <property type="match status" value="1"/>
</dbReference>
<dbReference type="Gene3D" id="3.40.50.2000">
    <property type="entry name" value="Glycogen Phosphorylase B"/>
    <property type="match status" value="2"/>
</dbReference>
<reference evidence="3 4" key="1">
    <citation type="journal article" date="2021" name="Int. J. Syst. Evol. Microbiol.">
        <title>Reticulibacter mediterranei gen. nov., sp. nov., within the new family Reticulibacteraceae fam. nov., and Ktedonospora formicarum gen. nov., sp. nov., Ktedonobacter robiniae sp. nov., Dictyobacter formicarum sp. nov. and Dictyobacter arantiisoli sp. nov., belonging to the class Ktedonobacteria.</title>
        <authorList>
            <person name="Yabe S."/>
            <person name="Zheng Y."/>
            <person name="Wang C.M."/>
            <person name="Sakai Y."/>
            <person name="Abe K."/>
            <person name="Yokota A."/>
            <person name="Donadio S."/>
            <person name="Cavaletti L."/>
            <person name="Monciardini P."/>
        </authorList>
    </citation>
    <scope>NUCLEOTIDE SEQUENCE [LARGE SCALE GENOMIC DNA]</scope>
    <source>
        <strain evidence="3 4">SOSP1-9</strain>
    </source>
</reference>
<gene>
    <name evidence="3" type="ORF">KSZ_07460</name>
</gene>
<dbReference type="PANTHER" id="PTHR45947">
    <property type="entry name" value="SULFOQUINOVOSYL TRANSFERASE SQD2"/>
    <property type="match status" value="1"/>
</dbReference>
<dbReference type="InterPro" id="IPR050194">
    <property type="entry name" value="Glycosyltransferase_grp1"/>
</dbReference>
<evidence type="ECO:0008006" key="5">
    <source>
        <dbReference type="Google" id="ProtNLM"/>
    </source>
</evidence>
<accession>A0ABQ3VAD0</accession>
<dbReference type="InterPro" id="IPR028098">
    <property type="entry name" value="Glyco_trans_4-like_N"/>
</dbReference>
<protein>
    <recommendedName>
        <fullName evidence="5">Glycosyltransferase subfamily 4-like N-terminal domain-containing protein</fullName>
    </recommendedName>
</protein>
<evidence type="ECO:0000313" key="4">
    <source>
        <dbReference type="Proteomes" id="UP000635565"/>
    </source>
</evidence>
<evidence type="ECO:0000313" key="3">
    <source>
        <dbReference type="EMBL" id="GHO82740.1"/>
    </source>
</evidence>
<dbReference type="InterPro" id="IPR001296">
    <property type="entry name" value="Glyco_trans_1"/>
</dbReference>
<evidence type="ECO:0000259" key="2">
    <source>
        <dbReference type="Pfam" id="PF13439"/>
    </source>
</evidence>
<dbReference type="RefSeq" id="WP_201360386.1">
    <property type="nucleotide sequence ID" value="NZ_BNJJ01000002.1"/>
</dbReference>
<proteinExistence type="predicted"/>
<comment type="caution">
    <text evidence="3">The sequence shown here is derived from an EMBL/GenBank/DDBJ whole genome shotgun (WGS) entry which is preliminary data.</text>
</comment>
<dbReference type="SUPFAM" id="SSF53756">
    <property type="entry name" value="UDP-Glycosyltransferase/glycogen phosphorylase"/>
    <property type="match status" value="1"/>
</dbReference>
<evidence type="ECO:0000259" key="1">
    <source>
        <dbReference type="Pfam" id="PF00534"/>
    </source>
</evidence>
<feature type="domain" description="Glycosyl transferase family 1" evidence="1">
    <location>
        <begin position="156"/>
        <end position="265"/>
    </location>
</feature>
<dbReference type="Pfam" id="PF00534">
    <property type="entry name" value="Glycos_transf_1"/>
    <property type="match status" value="1"/>
</dbReference>
<dbReference type="EMBL" id="BNJJ01000002">
    <property type="protein sequence ID" value="GHO82740.1"/>
    <property type="molecule type" value="Genomic_DNA"/>
</dbReference>
<keyword evidence="4" id="KW-1185">Reference proteome</keyword>